<reference evidence="2" key="1">
    <citation type="submission" date="2022-07" db="EMBL/GenBank/DDBJ databases">
        <authorList>
            <person name="Criscuolo A."/>
        </authorList>
    </citation>
    <scope>NUCLEOTIDE SEQUENCE</scope>
    <source>
        <strain evidence="2">CIP103197</strain>
    </source>
</reference>
<proteinExistence type="predicted"/>
<accession>A0A9W4QX41</accession>
<gene>
    <name evidence="2" type="ORF">PSEHALCIP103_01603</name>
</gene>
<keyword evidence="1" id="KW-0732">Signal</keyword>
<feature type="chain" id="PRO_5040869790" evidence="1">
    <location>
        <begin position="28"/>
        <end position="352"/>
    </location>
</feature>
<sequence>MNNTHIFKRVSLFAAALSLLMSFSALSKEYKVILIHGLQVSQLTNRAASDVVNDGQSYWQSYWVIRADERIDWPAYERIEGKITTDWVWPKLQQISRSNLCEPGCVFVTHSTGDLVARYIIDNQENWLANSGLQPLNIIATFDLAGAGGGSELADLAVSTLTGASWNFAVDAVLTWWLGSEVNEAIGVLHDLKVNNARRIAPLPDARTPRLRFVADGNAYLGLTAGFLRGNDDSVVATHSSCGASSVNSFGSCSTNIDTNGRLKSQGDAVNSFMPYHYPLMMTNSYSHNEIQQAQRQGNVTIAMNNITVAGDTLGFETVDETTGSWFWKKQYRYVKDSDNLSASALIYNVIP</sequence>
<evidence type="ECO:0000313" key="2">
    <source>
        <dbReference type="EMBL" id="CAH9057168.1"/>
    </source>
</evidence>
<evidence type="ECO:0000256" key="1">
    <source>
        <dbReference type="SAM" id="SignalP"/>
    </source>
</evidence>
<keyword evidence="3" id="KW-1185">Reference proteome</keyword>
<dbReference type="EMBL" id="CAMAPB010000019">
    <property type="protein sequence ID" value="CAH9057168.1"/>
    <property type="molecule type" value="Genomic_DNA"/>
</dbReference>
<dbReference type="Proteomes" id="UP001152447">
    <property type="component" value="Unassembled WGS sequence"/>
</dbReference>
<protein>
    <submittedName>
        <fullName evidence="2">Uncharacterized protein</fullName>
    </submittedName>
</protein>
<feature type="signal peptide" evidence="1">
    <location>
        <begin position="1"/>
        <end position="27"/>
    </location>
</feature>
<organism evidence="2 3">
    <name type="scientific">Pseudoalteromonas haloplanktis</name>
    <name type="common">Alteromonas haloplanktis</name>
    <dbReference type="NCBI Taxonomy" id="228"/>
    <lineage>
        <taxon>Bacteria</taxon>
        <taxon>Pseudomonadati</taxon>
        <taxon>Pseudomonadota</taxon>
        <taxon>Gammaproteobacteria</taxon>
        <taxon>Alteromonadales</taxon>
        <taxon>Pseudoalteromonadaceae</taxon>
        <taxon>Pseudoalteromonas</taxon>
    </lineage>
</organism>
<name>A0A9W4QX41_PSEHA</name>
<dbReference type="AlphaFoldDB" id="A0A9W4QX41"/>
<evidence type="ECO:0000313" key="3">
    <source>
        <dbReference type="Proteomes" id="UP001152447"/>
    </source>
</evidence>
<dbReference type="RefSeq" id="WP_262976562.1">
    <property type="nucleotide sequence ID" value="NZ_CAMAPB010000019.1"/>
</dbReference>
<comment type="caution">
    <text evidence="2">The sequence shown here is derived from an EMBL/GenBank/DDBJ whole genome shotgun (WGS) entry which is preliminary data.</text>
</comment>